<reference evidence="2" key="1">
    <citation type="journal article" date="2020" name="Stud. Mycol.">
        <title>101 Dothideomycetes genomes: a test case for predicting lifestyles and emergence of pathogens.</title>
        <authorList>
            <person name="Haridas S."/>
            <person name="Albert R."/>
            <person name="Binder M."/>
            <person name="Bloem J."/>
            <person name="Labutti K."/>
            <person name="Salamov A."/>
            <person name="Andreopoulos B."/>
            <person name="Baker S."/>
            <person name="Barry K."/>
            <person name="Bills G."/>
            <person name="Bluhm B."/>
            <person name="Cannon C."/>
            <person name="Castanera R."/>
            <person name="Culley D."/>
            <person name="Daum C."/>
            <person name="Ezra D."/>
            <person name="Gonzalez J."/>
            <person name="Henrissat B."/>
            <person name="Kuo A."/>
            <person name="Liang C."/>
            <person name="Lipzen A."/>
            <person name="Lutzoni F."/>
            <person name="Magnuson J."/>
            <person name="Mondo S."/>
            <person name="Nolan M."/>
            <person name="Ohm R."/>
            <person name="Pangilinan J."/>
            <person name="Park H.-J."/>
            <person name="Ramirez L."/>
            <person name="Alfaro M."/>
            <person name="Sun H."/>
            <person name="Tritt A."/>
            <person name="Yoshinaga Y."/>
            <person name="Zwiers L.-H."/>
            <person name="Turgeon B."/>
            <person name="Goodwin S."/>
            <person name="Spatafora J."/>
            <person name="Crous P."/>
            <person name="Grigoriev I."/>
        </authorList>
    </citation>
    <scope>NUCLEOTIDE SEQUENCE</scope>
    <source>
        <strain evidence="2">CBS 107.79</strain>
    </source>
</reference>
<protein>
    <submittedName>
        <fullName evidence="2">Uncharacterized protein</fullName>
    </submittedName>
</protein>
<evidence type="ECO:0000313" key="3">
    <source>
        <dbReference type="Proteomes" id="UP000800036"/>
    </source>
</evidence>
<sequence>MARAAGINVRALPLPCLLYMHSKHVARRLPDMSVTAVRVAAGSSHLDSSRRTRSSQHNPAARMHQGNAFTLSRTLDNLRCPPLQEQDEKGRLHALVGREGVFASCGLAPGALQPRMRCNRCVVKSERGISSPAHQRHLSSFEKIASSLNEQL</sequence>
<gene>
    <name evidence="2" type="ORF">BU23DRAFT_174822</name>
</gene>
<dbReference type="Proteomes" id="UP000800036">
    <property type="component" value="Unassembled WGS sequence"/>
</dbReference>
<accession>A0A6A5VA18</accession>
<proteinExistence type="predicted"/>
<evidence type="ECO:0000313" key="2">
    <source>
        <dbReference type="EMBL" id="KAF1971876.1"/>
    </source>
</evidence>
<feature type="region of interest" description="Disordered" evidence="1">
    <location>
        <begin position="41"/>
        <end position="68"/>
    </location>
</feature>
<name>A0A6A5VA18_9PLEO</name>
<dbReference type="EMBL" id="ML976691">
    <property type="protein sequence ID" value="KAF1971876.1"/>
    <property type="molecule type" value="Genomic_DNA"/>
</dbReference>
<dbReference type="AlphaFoldDB" id="A0A6A5VA18"/>
<organism evidence="2 3">
    <name type="scientific">Bimuria novae-zelandiae CBS 107.79</name>
    <dbReference type="NCBI Taxonomy" id="1447943"/>
    <lineage>
        <taxon>Eukaryota</taxon>
        <taxon>Fungi</taxon>
        <taxon>Dikarya</taxon>
        <taxon>Ascomycota</taxon>
        <taxon>Pezizomycotina</taxon>
        <taxon>Dothideomycetes</taxon>
        <taxon>Pleosporomycetidae</taxon>
        <taxon>Pleosporales</taxon>
        <taxon>Massarineae</taxon>
        <taxon>Didymosphaeriaceae</taxon>
        <taxon>Bimuria</taxon>
    </lineage>
</organism>
<evidence type="ECO:0000256" key="1">
    <source>
        <dbReference type="SAM" id="MobiDB-lite"/>
    </source>
</evidence>
<keyword evidence="3" id="KW-1185">Reference proteome</keyword>